<reference evidence="7" key="1">
    <citation type="submission" date="2022-06" db="EMBL/GenBank/DDBJ databases">
        <title>Genomic Encyclopedia of Archaeal and Bacterial Type Strains, Phase II (KMG-II): from individual species to whole genera.</title>
        <authorList>
            <person name="Goeker M."/>
        </authorList>
    </citation>
    <scope>NUCLEOTIDE SEQUENCE</scope>
    <source>
        <strain evidence="7">DSM 43935</strain>
    </source>
</reference>
<dbReference type="Proteomes" id="UP001206128">
    <property type="component" value="Unassembled WGS sequence"/>
</dbReference>
<dbReference type="FunFam" id="3.40.366.10:FF:000002">
    <property type="entry name" value="Probable polyketide synthase 2"/>
    <property type="match status" value="1"/>
</dbReference>
<keyword evidence="4" id="KW-0012">Acyltransferase</keyword>
<keyword evidence="2" id="KW-0597">Phosphoprotein</keyword>
<evidence type="ECO:0000259" key="6">
    <source>
        <dbReference type="PROSITE" id="PS52004"/>
    </source>
</evidence>
<evidence type="ECO:0000313" key="7">
    <source>
        <dbReference type="EMBL" id="MCP2163163.1"/>
    </source>
</evidence>
<dbReference type="Pfam" id="PF00550">
    <property type="entry name" value="PP-binding"/>
    <property type="match status" value="1"/>
</dbReference>
<evidence type="ECO:0000259" key="5">
    <source>
        <dbReference type="PROSITE" id="PS50075"/>
    </source>
</evidence>
<dbReference type="Gene3D" id="3.40.366.10">
    <property type="entry name" value="Malonyl-Coenzyme A Acyl Carrier Protein, domain 2"/>
    <property type="match status" value="1"/>
</dbReference>
<evidence type="ECO:0000313" key="8">
    <source>
        <dbReference type="Proteomes" id="UP001206128"/>
    </source>
</evidence>
<dbReference type="InterPro" id="IPR014031">
    <property type="entry name" value="Ketoacyl_synth_C"/>
</dbReference>
<evidence type="ECO:0000256" key="4">
    <source>
        <dbReference type="ARBA" id="ARBA00023315"/>
    </source>
</evidence>
<dbReference type="EMBL" id="JAMTCK010000001">
    <property type="protein sequence ID" value="MCP2163163.1"/>
    <property type="molecule type" value="Genomic_DNA"/>
</dbReference>
<dbReference type="SUPFAM" id="SSF53901">
    <property type="entry name" value="Thiolase-like"/>
    <property type="match status" value="1"/>
</dbReference>
<evidence type="ECO:0000256" key="1">
    <source>
        <dbReference type="ARBA" id="ARBA00022450"/>
    </source>
</evidence>
<dbReference type="CDD" id="cd00833">
    <property type="entry name" value="PKS"/>
    <property type="match status" value="1"/>
</dbReference>
<dbReference type="SMART" id="SM01294">
    <property type="entry name" value="PKS_PP_betabranch"/>
    <property type="match status" value="1"/>
</dbReference>
<dbReference type="Gene3D" id="3.30.70.3290">
    <property type="match status" value="1"/>
</dbReference>
<dbReference type="InterPro" id="IPR036736">
    <property type="entry name" value="ACP-like_sf"/>
</dbReference>
<accession>A0AAE3KID8</accession>
<dbReference type="InterPro" id="IPR020806">
    <property type="entry name" value="PKS_PP-bd"/>
</dbReference>
<keyword evidence="8" id="KW-1185">Reference proteome</keyword>
<sequence>MALSDPCSPDSAGRGAAGGIAVVGMACRLPGAADPAELWNLLSRGGDAVRDAPPHRGWPAGAPTSRGGFLDRIDLFDAEFFGMLPVEAAATDPQQRLALELVWEALEDAGVVPASLRGQPVGVFAGVAADGYAHLLRESPARSSYAAAGVSRSMIANRVSHVLATRGPSITVDTGQSSSLVAVHLAAESLLRGESSMAVVVGVHLNTDPAAGRHLGALGVLSPSGRCAVFDADADGFVRGEGGGVVVLKPLAEAIRAGDPVHAVILGSAVNHDGGSDTLTAPNPDAQRDVRLLACHRAGVGPEDVQYVELHGTGTRLGDAVEATALGAGAAEPRAEGAPLLVGSVKTNIGHLEGAAGIAGLLKLILALVHRQLPASLHFRAEGPPLARLGLRVPTARGPWPRPDRPLLGGVSSFGLGGTNCHVVVGEAPARAGGTAAGRGTGPVAWPLSGRTETDLRAQAARLRGWLSTADGDPEDIAHSLATTRTHFAHRAVVVAADEAARNAALASVAAGAPSADALLGHAPSDRPGAPVFVLPGHGPQWTGMARGLLTTSAVFAERIQECDEAFAQHVDWSLREVLLGAPGAPALTRDDVVQPAMFATVVALAAVWASCGVRPAALIGHSQGEIAAAHLAGALSLPDAVRIVAARARTVATLAGTGAMLSTALPADELARMIAEQHHDLHVAVVNAPNATVASGDPRAVRELARACAAEGIAHQVLGINYASHSPHVEPLRARLRAELGDITPRPLARAVYSTVTGGRADAGFATAEYWGENLRRPVRFDAAVRAALAEGHRAFVEVSPHPVLAQAVADVAAHLDTPVAVVGTLHRDDGGWDRFVRSLAQAHAQGVDVSWDRVYPAGRRVRLPTYPFHRRSHWLPDTGAPAASTAEPADDGRARDPLDVVTGHLAVVLGNEPSTPVDPERSFRELGLDSVGISEFCGRLSAATGVSLTTAEVFSHPTPRALADHVAVLIADLATGEEPASHERPRADVLRALTHLERVLPGLSGDAAPDVDARLRALLRTLNELHHTAPDPLLGAASDDELFAVLDNELGLAGASGPNTSDLGGGIEAR</sequence>
<dbReference type="GO" id="GO:0031177">
    <property type="term" value="F:phosphopantetheine binding"/>
    <property type="evidence" value="ECO:0007669"/>
    <property type="project" value="InterPro"/>
</dbReference>
<dbReference type="PROSITE" id="PS52004">
    <property type="entry name" value="KS3_2"/>
    <property type="match status" value="1"/>
</dbReference>
<dbReference type="SUPFAM" id="SSF47336">
    <property type="entry name" value="ACP-like"/>
    <property type="match status" value="1"/>
</dbReference>
<protein>
    <submittedName>
        <fullName evidence="7">Acyl transferase domain-containing protein</fullName>
    </submittedName>
</protein>
<dbReference type="RefSeq" id="WP_301327389.1">
    <property type="nucleotide sequence ID" value="NZ_JAMTCK010000001.1"/>
</dbReference>
<feature type="domain" description="Ketosynthase family 3 (KS3)" evidence="6">
    <location>
        <begin position="17"/>
        <end position="427"/>
    </location>
</feature>
<dbReference type="Gene3D" id="1.10.1200.10">
    <property type="entry name" value="ACP-like"/>
    <property type="match status" value="1"/>
</dbReference>
<dbReference type="InterPro" id="IPR020841">
    <property type="entry name" value="PKS_Beta-ketoAc_synthase_dom"/>
</dbReference>
<dbReference type="GO" id="GO:0071770">
    <property type="term" value="P:DIM/DIP cell wall layer assembly"/>
    <property type="evidence" value="ECO:0007669"/>
    <property type="project" value="TreeGrafter"/>
</dbReference>
<dbReference type="InterPro" id="IPR016035">
    <property type="entry name" value="Acyl_Trfase/lysoPLipase"/>
</dbReference>
<dbReference type="InterPro" id="IPR001227">
    <property type="entry name" value="Ac_transferase_dom_sf"/>
</dbReference>
<feature type="domain" description="Carrier" evidence="5">
    <location>
        <begin position="897"/>
        <end position="972"/>
    </location>
</feature>
<dbReference type="Pfam" id="PF00698">
    <property type="entry name" value="Acyl_transf_1"/>
    <property type="match status" value="1"/>
</dbReference>
<dbReference type="Pfam" id="PF00109">
    <property type="entry name" value="ketoacyl-synt"/>
    <property type="match status" value="1"/>
</dbReference>
<dbReference type="AlphaFoldDB" id="A0AAE3KID8"/>
<dbReference type="InterPro" id="IPR016039">
    <property type="entry name" value="Thiolase-like"/>
</dbReference>
<dbReference type="InterPro" id="IPR014043">
    <property type="entry name" value="Acyl_transferase_dom"/>
</dbReference>
<keyword evidence="1" id="KW-0596">Phosphopantetheine</keyword>
<dbReference type="PROSITE" id="PS50075">
    <property type="entry name" value="CARRIER"/>
    <property type="match status" value="1"/>
</dbReference>
<dbReference type="PANTHER" id="PTHR43775:SF37">
    <property type="entry name" value="SI:DKEY-61P9.11"/>
    <property type="match status" value="1"/>
</dbReference>
<dbReference type="InterPro" id="IPR009081">
    <property type="entry name" value="PP-bd_ACP"/>
</dbReference>
<organism evidence="7 8">
    <name type="scientific">Goodfellowiella coeruleoviolacea</name>
    <dbReference type="NCBI Taxonomy" id="334858"/>
    <lineage>
        <taxon>Bacteria</taxon>
        <taxon>Bacillati</taxon>
        <taxon>Actinomycetota</taxon>
        <taxon>Actinomycetes</taxon>
        <taxon>Pseudonocardiales</taxon>
        <taxon>Pseudonocardiaceae</taxon>
        <taxon>Goodfellowiella</taxon>
    </lineage>
</organism>
<dbReference type="Gene3D" id="3.40.47.10">
    <property type="match status" value="1"/>
</dbReference>
<dbReference type="SMART" id="SM00823">
    <property type="entry name" value="PKS_PP"/>
    <property type="match status" value="1"/>
</dbReference>
<dbReference type="PANTHER" id="PTHR43775">
    <property type="entry name" value="FATTY ACID SYNTHASE"/>
    <property type="match status" value="1"/>
</dbReference>
<comment type="caution">
    <text evidence="7">The sequence shown here is derived from an EMBL/GenBank/DDBJ whole genome shotgun (WGS) entry which is preliminary data.</text>
</comment>
<dbReference type="InterPro" id="IPR016036">
    <property type="entry name" value="Malonyl_transacylase_ACP-bd"/>
</dbReference>
<dbReference type="Pfam" id="PF02801">
    <property type="entry name" value="Ketoacyl-synt_C"/>
    <property type="match status" value="1"/>
</dbReference>
<evidence type="ECO:0000256" key="2">
    <source>
        <dbReference type="ARBA" id="ARBA00022553"/>
    </source>
</evidence>
<dbReference type="GO" id="GO:0005886">
    <property type="term" value="C:plasma membrane"/>
    <property type="evidence" value="ECO:0007669"/>
    <property type="project" value="TreeGrafter"/>
</dbReference>
<dbReference type="SUPFAM" id="SSF55048">
    <property type="entry name" value="Probable ACP-binding domain of malonyl-CoA ACP transacylase"/>
    <property type="match status" value="1"/>
</dbReference>
<name>A0AAE3KID8_9PSEU</name>
<dbReference type="GO" id="GO:0006633">
    <property type="term" value="P:fatty acid biosynthetic process"/>
    <property type="evidence" value="ECO:0007669"/>
    <property type="project" value="TreeGrafter"/>
</dbReference>
<dbReference type="Pfam" id="PF16197">
    <property type="entry name" value="KAsynt_C_assoc"/>
    <property type="match status" value="1"/>
</dbReference>
<dbReference type="SMART" id="SM00827">
    <property type="entry name" value="PKS_AT"/>
    <property type="match status" value="1"/>
</dbReference>
<dbReference type="SMART" id="SM00825">
    <property type="entry name" value="PKS_KS"/>
    <property type="match status" value="1"/>
</dbReference>
<dbReference type="SUPFAM" id="SSF52151">
    <property type="entry name" value="FabD/lysophospholipase-like"/>
    <property type="match status" value="1"/>
</dbReference>
<proteinExistence type="predicted"/>
<dbReference type="InterPro" id="IPR050091">
    <property type="entry name" value="PKS_NRPS_Biosynth_Enz"/>
</dbReference>
<dbReference type="GO" id="GO:0005737">
    <property type="term" value="C:cytoplasm"/>
    <property type="evidence" value="ECO:0007669"/>
    <property type="project" value="TreeGrafter"/>
</dbReference>
<dbReference type="GO" id="GO:0004312">
    <property type="term" value="F:fatty acid synthase activity"/>
    <property type="evidence" value="ECO:0007669"/>
    <property type="project" value="TreeGrafter"/>
</dbReference>
<dbReference type="InterPro" id="IPR014030">
    <property type="entry name" value="Ketoacyl_synth_N"/>
</dbReference>
<dbReference type="InterPro" id="IPR032821">
    <property type="entry name" value="PKS_assoc"/>
</dbReference>
<keyword evidence="3 7" id="KW-0808">Transferase</keyword>
<gene>
    <name evidence="7" type="ORF">LX83_000003</name>
</gene>
<evidence type="ECO:0000256" key="3">
    <source>
        <dbReference type="ARBA" id="ARBA00022679"/>
    </source>
</evidence>